<dbReference type="Gene3D" id="2.30.39.10">
    <property type="entry name" value="Alpha-1-antitrypsin, domain 1"/>
    <property type="match status" value="1"/>
</dbReference>
<dbReference type="PANTHER" id="PTHR11461">
    <property type="entry name" value="SERINE PROTEASE INHIBITOR, SERPIN"/>
    <property type="match status" value="1"/>
</dbReference>
<dbReference type="InterPro" id="IPR042178">
    <property type="entry name" value="Serpin_sf_1"/>
</dbReference>
<dbReference type="SMART" id="SM00093">
    <property type="entry name" value="SERPIN"/>
    <property type="match status" value="1"/>
</dbReference>
<evidence type="ECO:0000313" key="5">
    <source>
        <dbReference type="EMBL" id="RHN70360.1"/>
    </source>
</evidence>
<dbReference type="PANTHER" id="PTHR11461:SF211">
    <property type="entry name" value="GH10112P-RELATED"/>
    <property type="match status" value="1"/>
</dbReference>
<comment type="caution">
    <text evidence="5">The sequence shown here is derived from an EMBL/GenBank/DDBJ whole genome shotgun (WGS) entry which is preliminary data.</text>
</comment>
<sequence>MERHSPSPRPHQSRRSISPLPQDKQHHSPPPPSYNRSRSPVPRDRPQPHSHSLTNRRDMNHDLIKVSMTMANHLLSKQELKEKNVVFSPLLIHSVLIIIAAGSEGTTHQKLLDFLGSKSIDHLNSFASHLLSAILNDPSPASGPCVSFVNGLWVEQSLSLKPSFKQIVYPDYKAALSSVDFKNKADKVTNDVNSWANKETNGLIEKILPPGSVNKFTKLIFANALYFKGVPFMTNGEKQFIGAFDDFKVLCLPYNKGEDTRKFSMYIFLPNTRDGLSALVEKVASESELLHHKLHLSKVKVGDFRIPRFKVSFEQEISDILKELGVGLDFSLTKMVDSLPDQDQDHFVSQIFHKSFIEVNEEGTEAAAVTACTVEIRGISIISHRLDFVADHPFLFLIREDSTETILFVGHVLNPLV</sequence>
<dbReference type="Gramene" id="rna18930">
    <property type="protein sequence ID" value="RHN70360.1"/>
    <property type="gene ID" value="gene18930"/>
</dbReference>
<dbReference type="PROSITE" id="PS00284">
    <property type="entry name" value="SERPIN"/>
    <property type="match status" value="1"/>
</dbReference>
<accession>A0A396IY02</accession>
<dbReference type="Pfam" id="PF00079">
    <property type="entry name" value="Serpin"/>
    <property type="match status" value="2"/>
</dbReference>
<dbReference type="Gene3D" id="3.30.497.10">
    <property type="entry name" value="Antithrombin, subunit I, domain 2"/>
    <property type="match status" value="1"/>
</dbReference>
<name>A0A396IY02_MEDTR</name>
<dbReference type="SUPFAM" id="SSF56574">
    <property type="entry name" value="Serpins"/>
    <property type="match status" value="1"/>
</dbReference>
<feature type="region of interest" description="Disordered" evidence="3">
    <location>
        <begin position="1"/>
        <end position="59"/>
    </location>
</feature>
<dbReference type="FunFam" id="2.10.310.10:FF:000001">
    <property type="entry name" value="Serpin family A member 1"/>
    <property type="match status" value="1"/>
</dbReference>
<evidence type="ECO:0000256" key="3">
    <source>
        <dbReference type="SAM" id="MobiDB-lite"/>
    </source>
</evidence>
<evidence type="ECO:0000256" key="1">
    <source>
        <dbReference type="ARBA" id="ARBA00009500"/>
    </source>
</evidence>
<dbReference type="InterPro" id="IPR023795">
    <property type="entry name" value="Serpin_CS"/>
</dbReference>
<dbReference type="GO" id="GO:0005615">
    <property type="term" value="C:extracellular space"/>
    <property type="evidence" value="ECO:0007669"/>
    <property type="project" value="InterPro"/>
</dbReference>
<proteinExistence type="inferred from homology"/>
<evidence type="ECO:0000259" key="4">
    <source>
        <dbReference type="SMART" id="SM00093"/>
    </source>
</evidence>
<dbReference type="Proteomes" id="UP000265566">
    <property type="component" value="Chromosome 3"/>
</dbReference>
<dbReference type="GO" id="GO:0004867">
    <property type="term" value="F:serine-type endopeptidase inhibitor activity"/>
    <property type="evidence" value="ECO:0007669"/>
    <property type="project" value="InterPro"/>
</dbReference>
<dbReference type="AlphaFoldDB" id="A0A396IY02"/>
<dbReference type="InterPro" id="IPR023796">
    <property type="entry name" value="Serpin_dom"/>
</dbReference>
<dbReference type="EMBL" id="PSQE01000003">
    <property type="protein sequence ID" value="RHN70360.1"/>
    <property type="molecule type" value="Genomic_DNA"/>
</dbReference>
<comment type="similarity">
    <text evidence="1 2">Belongs to the serpin family.</text>
</comment>
<evidence type="ECO:0000256" key="2">
    <source>
        <dbReference type="RuleBase" id="RU000411"/>
    </source>
</evidence>
<organism evidence="5 6">
    <name type="scientific">Medicago truncatula</name>
    <name type="common">Barrel medic</name>
    <name type="synonym">Medicago tribuloides</name>
    <dbReference type="NCBI Taxonomy" id="3880"/>
    <lineage>
        <taxon>Eukaryota</taxon>
        <taxon>Viridiplantae</taxon>
        <taxon>Streptophyta</taxon>
        <taxon>Embryophyta</taxon>
        <taxon>Tracheophyta</taxon>
        <taxon>Spermatophyta</taxon>
        <taxon>Magnoliopsida</taxon>
        <taxon>eudicotyledons</taxon>
        <taxon>Gunneridae</taxon>
        <taxon>Pentapetalae</taxon>
        <taxon>rosids</taxon>
        <taxon>fabids</taxon>
        <taxon>Fabales</taxon>
        <taxon>Fabaceae</taxon>
        <taxon>Papilionoideae</taxon>
        <taxon>50 kb inversion clade</taxon>
        <taxon>NPAAA clade</taxon>
        <taxon>Hologalegina</taxon>
        <taxon>IRL clade</taxon>
        <taxon>Trifolieae</taxon>
        <taxon>Medicago</taxon>
    </lineage>
</organism>
<dbReference type="CDD" id="cd02043">
    <property type="entry name" value="serpinP_plants"/>
    <property type="match status" value="1"/>
</dbReference>
<reference evidence="6" key="1">
    <citation type="journal article" date="2018" name="Nat. Plants">
        <title>Whole-genome landscape of Medicago truncatula symbiotic genes.</title>
        <authorList>
            <person name="Pecrix Y."/>
            <person name="Staton S.E."/>
            <person name="Sallet E."/>
            <person name="Lelandais-Briere C."/>
            <person name="Moreau S."/>
            <person name="Carrere S."/>
            <person name="Blein T."/>
            <person name="Jardinaud M.F."/>
            <person name="Latrasse D."/>
            <person name="Zouine M."/>
            <person name="Zahm M."/>
            <person name="Kreplak J."/>
            <person name="Mayjonade B."/>
            <person name="Satge C."/>
            <person name="Perez M."/>
            <person name="Cauet S."/>
            <person name="Marande W."/>
            <person name="Chantry-Darmon C."/>
            <person name="Lopez-Roques C."/>
            <person name="Bouchez O."/>
            <person name="Berard A."/>
            <person name="Debelle F."/>
            <person name="Munos S."/>
            <person name="Bendahmane A."/>
            <person name="Berges H."/>
            <person name="Niebel A."/>
            <person name="Buitink J."/>
            <person name="Frugier F."/>
            <person name="Benhamed M."/>
            <person name="Crespi M."/>
            <person name="Gouzy J."/>
            <person name="Gamas P."/>
        </authorList>
    </citation>
    <scope>NUCLEOTIDE SEQUENCE [LARGE SCALE GENOMIC DNA]</scope>
    <source>
        <strain evidence="6">cv. Jemalong A17</strain>
    </source>
</reference>
<gene>
    <name evidence="5" type="ORF">MtrunA17_Chr3g0134681</name>
</gene>
<dbReference type="Gene3D" id="2.10.310.10">
    <property type="entry name" value="Serpins superfamily"/>
    <property type="match status" value="1"/>
</dbReference>
<evidence type="ECO:0000313" key="6">
    <source>
        <dbReference type="Proteomes" id="UP000265566"/>
    </source>
</evidence>
<protein>
    <submittedName>
        <fullName evidence="5">Putative Serpin family protein</fullName>
    </submittedName>
</protein>
<dbReference type="InterPro" id="IPR000215">
    <property type="entry name" value="Serpin_fam"/>
</dbReference>
<dbReference type="Gene3D" id="6.20.40.10">
    <property type="match status" value="1"/>
</dbReference>
<feature type="domain" description="Serpin" evidence="4">
    <location>
        <begin position="68"/>
        <end position="415"/>
    </location>
</feature>
<dbReference type="InterPro" id="IPR042185">
    <property type="entry name" value="Serpin_sf_2"/>
</dbReference>
<dbReference type="InterPro" id="IPR036186">
    <property type="entry name" value="Serpin_sf"/>
</dbReference>